<evidence type="ECO:0000256" key="1">
    <source>
        <dbReference type="PROSITE-ProRule" id="PRU00169"/>
    </source>
</evidence>
<sequence>MYKQAFISENPYDLVILDLTVPDGMGGLETIQELLKFDSKVKAIISSGYSNDPIMANYKDHGFCGTISKPYTKADISEKLNKVLREKY</sequence>
<dbReference type="KEGG" id="dli:dnl_25680"/>
<dbReference type="PROSITE" id="PS50110">
    <property type="entry name" value="RESPONSE_REGULATORY"/>
    <property type="match status" value="1"/>
</dbReference>
<feature type="modified residue" description="4-aspartylphosphate" evidence="1">
    <location>
        <position position="18"/>
    </location>
</feature>
<dbReference type="SUPFAM" id="SSF52172">
    <property type="entry name" value="CheY-like"/>
    <property type="match status" value="1"/>
</dbReference>
<keyword evidence="1" id="KW-0597">Phosphoprotein</keyword>
<dbReference type="GO" id="GO:0000160">
    <property type="term" value="P:phosphorelay signal transduction system"/>
    <property type="evidence" value="ECO:0007669"/>
    <property type="project" value="InterPro"/>
</dbReference>
<proteinExistence type="predicted"/>
<evidence type="ECO:0000313" key="3">
    <source>
        <dbReference type="EMBL" id="QTA80272.1"/>
    </source>
</evidence>
<feature type="domain" description="Response regulatory" evidence="2">
    <location>
        <begin position="1"/>
        <end position="84"/>
    </location>
</feature>
<organism evidence="3 4">
    <name type="scientific">Desulfonema limicola</name>
    <dbReference type="NCBI Taxonomy" id="45656"/>
    <lineage>
        <taxon>Bacteria</taxon>
        <taxon>Pseudomonadati</taxon>
        <taxon>Thermodesulfobacteriota</taxon>
        <taxon>Desulfobacteria</taxon>
        <taxon>Desulfobacterales</taxon>
        <taxon>Desulfococcaceae</taxon>
        <taxon>Desulfonema</taxon>
    </lineage>
</organism>
<dbReference type="InterPro" id="IPR011006">
    <property type="entry name" value="CheY-like_superfamily"/>
</dbReference>
<dbReference type="AlphaFoldDB" id="A0A975B7G5"/>
<dbReference type="Pfam" id="PF00072">
    <property type="entry name" value="Response_reg"/>
    <property type="match status" value="1"/>
</dbReference>
<gene>
    <name evidence="3" type="ORF">dnl_25680</name>
</gene>
<dbReference type="Gene3D" id="3.40.50.2300">
    <property type="match status" value="1"/>
</dbReference>
<reference evidence="3" key="1">
    <citation type="journal article" date="2021" name="Microb. Physiol.">
        <title>Proteogenomic Insights into the Physiology of Marine, Sulfate-Reducing, Filamentous Desulfonema limicola and Desulfonema magnum.</title>
        <authorList>
            <person name="Schnaars V."/>
            <person name="Wohlbrand L."/>
            <person name="Scheve S."/>
            <person name="Hinrichs C."/>
            <person name="Reinhardt R."/>
            <person name="Rabus R."/>
        </authorList>
    </citation>
    <scope>NUCLEOTIDE SEQUENCE</scope>
    <source>
        <strain evidence="3">5ac10</strain>
    </source>
</reference>
<dbReference type="InterPro" id="IPR001789">
    <property type="entry name" value="Sig_transdc_resp-reg_receiver"/>
</dbReference>
<name>A0A975B7G5_9BACT</name>
<dbReference type="EMBL" id="CP061799">
    <property type="protein sequence ID" value="QTA80272.1"/>
    <property type="molecule type" value="Genomic_DNA"/>
</dbReference>
<evidence type="ECO:0000259" key="2">
    <source>
        <dbReference type="PROSITE" id="PS50110"/>
    </source>
</evidence>
<accession>A0A975B7G5</accession>
<protein>
    <submittedName>
        <fullName evidence="3">Two component system response regulator</fullName>
    </submittedName>
</protein>
<keyword evidence="4" id="KW-1185">Reference proteome</keyword>
<dbReference type="Proteomes" id="UP000663720">
    <property type="component" value="Chromosome"/>
</dbReference>
<evidence type="ECO:0000313" key="4">
    <source>
        <dbReference type="Proteomes" id="UP000663720"/>
    </source>
</evidence>